<dbReference type="GO" id="GO:0016020">
    <property type="term" value="C:membrane"/>
    <property type="evidence" value="ECO:0007669"/>
    <property type="project" value="UniProtKB-SubCell"/>
</dbReference>
<dbReference type="GO" id="GO:0005096">
    <property type="term" value="F:GTPase activator activity"/>
    <property type="evidence" value="ECO:0007669"/>
    <property type="project" value="UniProtKB-KW"/>
</dbReference>
<evidence type="ECO:0000256" key="4">
    <source>
        <dbReference type="ARBA" id="ARBA00022490"/>
    </source>
</evidence>
<dbReference type="EMBL" id="JAINUF010000008">
    <property type="protein sequence ID" value="KAJ8351580.1"/>
    <property type="molecule type" value="Genomic_DNA"/>
</dbReference>
<evidence type="ECO:0000313" key="7">
    <source>
        <dbReference type="EMBL" id="KAJ8351580.1"/>
    </source>
</evidence>
<dbReference type="AlphaFoldDB" id="A0A9Q1ISB4"/>
<protein>
    <recommendedName>
        <fullName evidence="6">Rho-GAP domain-containing protein</fullName>
    </recommendedName>
</protein>
<dbReference type="SUPFAM" id="SSF48350">
    <property type="entry name" value="GTPase activation domain, GAP"/>
    <property type="match status" value="1"/>
</dbReference>
<accession>A0A9Q1ISB4</accession>
<evidence type="ECO:0000313" key="8">
    <source>
        <dbReference type="Proteomes" id="UP001152622"/>
    </source>
</evidence>
<dbReference type="InterPro" id="IPR008936">
    <property type="entry name" value="Rho_GTPase_activation_prot"/>
</dbReference>
<reference evidence="7" key="1">
    <citation type="journal article" date="2023" name="Science">
        <title>Genome structures resolve the early diversification of teleost fishes.</title>
        <authorList>
            <person name="Parey E."/>
            <person name="Louis A."/>
            <person name="Montfort J."/>
            <person name="Bouchez O."/>
            <person name="Roques C."/>
            <person name="Iampietro C."/>
            <person name="Lluch J."/>
            <person name="Castinel A."/>
            <person name="Donnadieu C."/>
            <person name="Desvignes T."/>
            <person name="Floi Bucao C."/>
            <person name="Jouanno E."/>
            <person name="Wen M."/>
            <person name="Mejri S."/>
            <person name="Dirks R."/>
            <person name="Jansen H."/>
            <person name="Henkel C."/>
            <person name="Chen W.J."/>
            <person name="Zahm M."/>
            <person name="Cabau C."/>
            <person name="Klopp C."/>
            <person name="Thompson A.W."/>
            <person name="Robinson-Rechavi M."/>
            <person name="Braasch I."/>
            <person name="Lecointre G."/>
            <person name="Bobe J."/>
            <person name="Postlethwait J.H."/>
            <person name="Berthelot C."/>
            <person name="Roest Crollius H."/>
            <person name="Guiguen Y."/>
        </authorList>
    </citation>
    <scope>NUCLEOTIDE SEQUENCE</scope>
    <source>
        <strain evidence="7">WJC10195</strain>
    </source>
</reference>
<dbReference type="PANTHER" id="PTHR23176:SF108">
    <property type="entry name" value="RHO GTPASE-ACTIVATING PROTEIN 15"/>
    <property type="match status" value="1"/>
</dbReference>
<evidence type="ECO:0000256" key="2">
    <source>
        <dbReference type="ARBA" id="ARBA00004496"/>
    </source>
</evidence>
<feature type="domain" description="Rho-GAP" evidence="6">
    <location>
        <begin position="1"/>
        <end position="114"/>
    </location>
</feature>
<dbReference type="InterPro" id="IPR050729">
    <property type="entry name" value="Rho-GAP"/>
</dbReference>
<proteinExistence type="predicted"/>
<dbReference type="PANTHER" id="PTHR23176">
    <property type="entry name" value="RHO/RAC/CDC GTPASE-ACTIVATING PROTEIN"/>
    <property type="match status" value="1"/>
</dbReference>
<keyword evidence="3" id="KW-0343">GTPase activation</keyword>
<evidence type="ECO:0000256" key="3">
    <source>
        <dbReference type="ARBA" id="ARBA00022468"/>
    </source>
</evidence>
<dbReference type="Proteomes" id="UP001152622">
    <property type="component" value="Chromosome 8"/>
</dbReference>
<comment type="caution">
    <text evidence="7">The sequence shown here is derived from an EMBL/GenBank/DDBJ whole genome shotgun (WGS) entry which is preliminary data.</text>
</comment>
<sequence length="119" mass="13871">MFFRELPEPLFPYRFFEPFVEAIKTKDQKQRVQAMKKLVQQLPKPNHDTMKLLFRHLQKILTKSLKNLMSTQGIGIVFGPTLLWPELDSGNMAFNLVYQNQIVEFILIECSEIFGPAGK</sequence>
<name>A0A9Q1ISB4_SYNKA</name>
<evidence type="ECO:0000256" key="1">
    <source>
        <dbReference type="ARBA" id="ARBA00004170"/>
    </source>
</evidence>
<dbReference type="GO" id="GO:0005737">
    <property type="term" value="C:cytoplasm"/>
    <property type="evidence" value="ECO:0007669"/>
    <property type="project" value="UniProtKB-SubCell"/>
</dbReference>
<evidence type="ECO:0000256" key="5">
    <source>
        <dbReference type="ARBA" id="ARBA00023136"/>
    </source>
</evidence>
<dbReference type="Gene3D" id="1.10.555.10">
    <property type="entry name" value="Rho GTPase activation protein"/>
    <property type="match status" value="1"/>
</dbReference>
<comment type="subcellular location">
    <subcellularLocation>
        <location evidence="2">Cytoplasm</location>
    </subcellularLocation>
    <subcellularLocation>
        <location evidence="1">Membrane</location>
        <topology evidence="1">Peripheral membrane protein</topology>
    </subcellularLocation>
</comment>
<dbReference type="Pfam" id="PF00620">
    <property type="entry name" value="RhoGAP"/>
    <property type="match status" value="1"/>
</dbReference>
<keyword evidence="8" id="KW-1185">Reference proteome</keyword>
<gene>
    <name evidence="7" type="ORF">SKAU_G00230560</name>
</gene>
<dbReference type="OrthoDB" id="79452at2759"/>
<dbReference type="SMART" id="SM00324">
    <property type="entry name" value="RhoGAP"/>
    <property type="match status" value="1"/>
</dbReference>
<keyword evidence="4" id="KW-0963">Cytoplasm</keyword>
<dbReference type="InterPro" id="IPR000198">
    <property type="entry name" value="RhoGAP_dom"/>
</dbReference>
<evidence type="ECO:0000259" key="6">
    <source>
        <dbReference type="PROSITE" id="PS50238"/>
    </source>
</evidence>
<organism evidence="7 8">
    <name type="scientific">Synaphobranchus kaupii</name>
    <name type="common">Kaup's arrowtooth eel</name>
    <dbReference type="NCBI Taxonomy" id="118154"/>
    <lineage>
        <taxon>Eukaryota</taxon>
        <taxon>Metazoa</taxon>
        <taxon>Chordata</taxon>
        <taxon>Craniata</taxon>
        <taxon>Vertebrata</taxon>
        <taxon>Euteleostomi</taxon>
        <taxon>Actinopterygii</taxon>
        <taxon>Neopterygii</taxon>
        <taxon>Teleostei</taxon>
        <taxon>Anguilliformes</taxon>
        <taxon>Synaphobranchidae</taxon>
        <taxon>Synaphobranchus</taxon>
    </lineage>
</organism>
<keyword evidence="5" id="KW-0472">Membrane</keyword>
<dbReference type="PROSITE" id="PS50238">
    <property type="entry name" value="RHOGAP"/>
    <property type="match status" value="1"/>
</dbReference>
<dbReference type="GO" id="GO:0007165">
    <property type="term" value="P:signal transduction"/>
    <property type="evidence" value="ECO:0007669"/>
    <property type="project" value="InterPro"/>
</dbReference>